<feature type="binding site" evidence="12">
    <location>
        <begin position="218"/>
        <end position="223"/>
    </location>
    <ligand>
        <name>ATP</name>
        <dbReference type="ChEBI" id="CHEBI:30616"/>
    </ligand>
</feature>
<comment type="similarity">
    <text evidence="1">Belongs to the carbohydrate kinase pfkB family.</text>
</comment>
<comment type="cofactor">
    <cofactor evidence="12">
        <name>Mg(2+)</name>
        <dbReference type="ChEBI" id="CHEBI:18420"/>
    </cofactor>
    <text evidence="12">Requires a divalent cation, most likely magnesium in vivo, as an electrophilic catalyst to aid phosphoryl group transfer. It is the chelate of the metal and the nucleotide that is the actual substrate.</text>
</comment>
<dbReference type="GO" id="GO:0046872">
    <property type="term" value="F:metal ion binding"/>
    <property type="evidence" value="ECO:0007669"/>
    <property type="project" value="UniProtKB-KW"/>
</dbReference>
<feature type="binding site" evidence="12">
    <location>
        <begin position="249"/>
        <end position="250"/>
    </location>
    <ligand>
        <name>ATP</name>
        <dbReference type="ChEBI" id="CHEBI:30616"/>
    </ligand>
</feature>
<evidence type="ECO:0000313" key="14">
    <source>
        <dbReference type="EMBL" id="QGF23921.1"/>
    </source>
</evidence>
<comment type="pathway">
    <text evidence="12">Carbohydrate metabolism; D-ribose degradation; D-ribose 5-phosphate from beta-D-ribopyranose: step 2/2.</text>
</comment>
<dbReference type="GO" id="GO:0019303">
    <property type="term" value="P:D-ribose catabolic process"/>
    <property type="evidence" value="ECO:0007669"/>
    <property type="project" value="UniProtKB-UniRule"/>
</dbReference>
<dbReference type="InterPro" id="IPR002139">
    <property type="entry name" value="Ribo/fructo_kinase"/>
</dbReference>
<keyword evidence="6 12" id="KW-0547">Nucleotide-binding</keyword>
<feature type="binding site" evidence="12">
    <location>
        <begin position="38"/>
        <end position="42"/>
    </location>
    <ligand>
        <name>substrate</name>
    </ligand>
</feature>
<dbReference type="PROSITE" id="PS00584">
    <property type="entry name" value="PFKB_KINASES_2"/>
    <property type="match status" value="1"/>
</dbReference>
<feature type="binding site" evidence="12">
    <location>
        <position position="244"/>
    </location>
    <ligand>
        <name>K(+)</name>
        <dbReference type="ChEBI" id="CHEBI:29103"/>
    </ligand>
</feature>
<evidence type="ECO:0000256" key="1">
    <source>
        <dbReference type="ARBA" id="ARBA00005380"/>
    </source>
</evidence>
<feature type="binding site" evidence="12">
    <location>
        <position position="138"/>
    </location>
    <ligand>
        <name>substrate</name>
    </ligand>
</feature>
<dbReference type="UniPathway" id="UPA00916">
    <property type="reaction ID" value="UER00889"/>
</dbReference>
<evidence type="ECO:0000256" key="2">
    <source>
        <dbReference type="ARBA" id="ARBA00012035"/>
    </source>
</evidence>
<keyword evidence="11 12" id="KW-0119">Carbohydrate metabolism</keyword>
<feature type="binding site" evidence="12">
    <location>
        <position position="283"/>
    </location>
    <ligand>
        <name>K(+)</name>
        <dbReference type="ChEBI" id="CHEBI:29103"/>
    </ligand>
</feature>
<name>A0A5Q2FC02_9ACTN</name>
<keyword evidence="4 12" id="KW-0808">Transferase</keyword>
<evidence type="ECO:0000256" key="8">
    <source>
        <dbReference type="ARBA" id="ARBA00022840"/>
    </source>
</evidence>
<dbReference type="Pfam" id="PF00294">
    <property type="entry name" value="PfkB"/>
    <property type="match status" value="1"/>
</dbReference>
<organism evidence="14 15">
    <name type="scientific">Raineyella fluvialis</name>
    <dbReference type="NCBI Taxonomy" id="2662261"/>
    <lineage>
        <taxon>Bacteria</taxon>
        <taxon>Bacillati</taxon>
        <taxon>Actinomycetota</taxon>
        <taxon>Actinomycetes</taxon>
        <taxon>Propionibacteriales</taxon>
        <taxon>Propionibacteriaceae</taxon>
        <taxon>Raineyella</taxon>
    </lineage>
</organism>
<dbReference type="InterPro" id="IPR002173">
    <property type="entry name" value="Carboh/pur_kinase_PfkB_CS"/>
</dbReference>
<dbReference type="InterPro" id="IPR029056">
    <property type="entry name" value="Ribokinase-like"/>
</dbReference>
<feature type="binding site" evidence="12">
    <location>
        <position position="250"/>
    </location>
    <ligand>
        <name>substrate</name>
    </ligand>
</feature>
<feature type="binding site" evidence="12">
    <location>
        <position position="280"/>
    </location>
    <ligand>
        <name>K(+)</name>
        <dbReference type="ChEBI" id="CHEBI:29103"/>
    </ligand>
</feature>
<dbReference type="Gene3D" id="3.40.1190.20">
    <property type="match status" value="1"/>
</dbReference>
<evidence type="ECO:0000256" key="7">
    <source>
        <dbReference type="ARBA" id="ARBA00022777"/>
    </source>
</evidence>
<keyword evidence="8 12" id="KW-0067">ATP-binding</keyword>
<feature type="binding site" evidence="12">
    <location>
        <position position="285"/>
    </location>
    <ligand>
        <name>K(+)</name>
        <dbReference type="ChEBI" id="CHEBI:29103"/>
    </ligand>
</feature>
<feature type="active site" description="Proton acceptor" evidence="12">
    <location>
        <position position="250"/>
    </location>
</feature>
<comment type="subunit">
    <text evidence="12">Homodimer.</text>
</comment>
<evidence type="ECO:0000256" key="12">
    <source>
        <dbReference type="HAMAP-Rule" id="MF_01987"/>
    </source>
</evidence>
<keyword evidence="9 12" id="KW-0460">Magnesium</keyword>
<protein>
    <recommendedName>
        <fullName evidence="3 12">Ribokinase</fullName>
        <shortName evidence="12">RK</shortName>
        <ecNumber evidence="2 12">2.7.1.15</ecNumber>
    </recommendedName>
</protein>
<feature type="binding site" evidence="12">
    <location>
        <position position="179"/>
    </location>
    <ligand>
        <name>ATP</name>
        <dbReference type="ChEBI" id="CHEBI:30616"/>
    </ligand>
</feature>
<dbReference type="PANTHER" id="PTHR10584:SF166">
    <property type="entry name" value="RIBOKINASE"/>
    <property type="match status" value="1"/>
</dbReference>
<evidence type="ECO:0000256" key="10">
    <source>
        <dbReference type="ARBA" id="ARBA00022958"/>
    </source>
</evidence>
<comment type="catalytic activity">
    <reaction evidence="12">
        <text>D-ribose + ATP = D-ribose 5-phosphate + ADP + H(+)</text>
        <dbReference type="Rhea" id="RHEA:13697"/>
        <dbReference type="ChEBI" id="CHEBI:15378"/>
        <dbReference type="ChEBI" id="CHEBI:30616"/>
        <dbReference type="ChEBI" id="CHEBI:47013"/>
        <dbReference type="ChEBI" id="CHEBI:78346"/>
        <dbReference type="ChEBI" id="CHEBI:456216"/>
        <dbReference type="EC" id="2.7.1.15"/>
    </reaction>
</comment>
<feature type="binding site" evidence="12">
    <location>
        <position position="289"/>
    </location>
    <ligand>
        <name>K(+)</name>
        <dbReference type="ChEBI" id="CHEBI:29103"/>
    </ligand>
</feature>
<evidence type="ECO:0000256" key="11">
    <source>
        <dbReference type="ARBA" id="ARBA00023277"/>
    </source>
</evidence>
<comment type="caution">
    <text evidence="12">Lacks conserved residue(s) required for the propagation of feature annotation.</text>
</comment>
<evidence type="ECO:0000256" key="4">
    <source>
        <dbReference type="ARBA" id="ARBA00022679"/>
    </source>
</evidence>
<dbReference type="PRINTS" id="PR00990">
    <property type="entry name" value="RIBOKINASE"/>
</dbReference>
<dbReference type="SUPFAM" id="SSF53613">
    <property type="entry name" value="Ribokinase-like"/>
    <property type="match status" value="1"/>
</dbReference>
<keyword evidence="5 12" id="KW-0479">Metal-binding</keyword>
<dbReference type="PANTHER" id="PTHR10584">
    <property type="entry name" value="SUGAR KINASE"/>
    <property type="match status" value="1"/>
</dbReference>
<reference evidence="14 15" key="1">
    <citation type="submission" date="2019-10" db="EMBL/GenBank/DDBJ databases">
        <title>Genomic analysis of Raineyella sp. CBA3103.</title>
        <authorList>
            <person name="Roh S.W."/>
        </authorList>
    </citation>
    <scope>NUCLEOTIDE SEQUENCE [LARGE SCALE GENOMIC DNA]</scope>
    <source>
        <strain evidence="14 15">CBA3103</strain>
    </source>
</reference>
<evidence type="ECO:0000259" key="13">
    <source>
        <dbReference type="Pfam" id="PF00294"/>
    </source>
</evidence>
<dbReference type="Proteomes" id="UP000386847">
    <property type="component" value="Chromosome"/>
</dbReference>
<evidence type="ECO:0000256" key="5">
    <source>
        <dbReference type="ARBA" id="ARBA00022723"/>
    </source>
</evidence>
<dbReference type="EC" id="2.7.1.15" evidence="2 12"/>
<accession>A0A5Q2FC02</accession>
<evidence type="ECO:0000256" key="6">
    <source>
        <dbReference type="ARBA" id="ARBA00022741"/>
    </source>
</evidence>
<dbReference type="HAMAP" id="MF_01987">
    <property type="entry name" value="Ribokinase"/>
    <property type="match status" value="1"/>
</dbReference>
<keyword evidence="10 12" id="KW-0630">Potassium</keyword>
<dbReference type="InterPro" id="IPR011611">
    <property type="entry name" value="PfkB_dom"/>
</dbReference>
<dbReference type="CDD" id="cd01174">
    <property type="entry name" value="ribokinase"/>
    <property type="match status" value="1"/>
</dbReference>
<dbReference type="RefSeq" id="WP_153572451.1">
    <property type="nucleotide sequence ID" value="NZ_CP045725.1"/>
</dbReference>
<evidence type="ECO:0000313" key="15">
    <source>
        <dbReference type="Proteomes" id="UP000386847"/>
    </source>
</evidence>
<evidence type="ECO:0000256" key="3">
    <source>
        <dbReference type="ARBA" id="ARBA00016943"/>
    </source>
</evidence>
<dbReference type="KEGG" id="rain:Rai3103_09785"/>
<evidence type="ECO:0000256" key="9">
    <source>
        <dbReference type="ARBA" id="ARBA00022842"/>
    </source>
</evidence>
<comment type="activity regulation">
    <text evidence="12">Activated by a monovalent cation that binds near, but not in, the active site. The most likely occupant of the site in vivo is potassium. Ion binding induces a conformational change that may alter substrate affinity.</text>
</comment>
<keyword evidence="12" id="KW-0963">Cytoplasm</keyword>
<comment type="subcellular location">
    <subcellularLocation>
        <location evidence="12">Cytoplasm</location>
    </subcellularLocation>
</comment>
<dbReference type="GO" id="GO:0004747">
    <property type="term" value="F:ribokinase activity"/>
    <property type="evidence" value="ECO:0007669"/>
    <property type="project" value="UniProtKB-UniRule"/>
</dbReference>
<dbReference type="AlphaFoldDB" id="A0A5Q2FC02"/>
<dbReference type="GO" id="GO:0005829">
    <property type="term" value="C:cytosol"/>
    <property type="evidence" value="ECO:0007669"/>
    <property type="project" value="TreeGrafter"/>
</dbReference>
<feature type="domain" description="Carbohydrate kinase PfkB" evidence="13">
    <location>
        <begin position="3"/>
        <end position="291"/>
    </location>
</feature>
<keyword evidence="15" id="KW-1185">Reference proteome</keyword>
<comment type="function">
    <text evidence="12">Catalyzes the phosphorylation of ribose at O-5 in a reaction requiring ATP and magnesium. The resulting D-ribose-5-phosphate can then be used either for sythesis of nucleotides, histidine, and tryptophan, or as a component of the pentose phosphate pathway.</text>
</comment>
<gene>
    <name evidence="12" type="primary">rbsK</name>
    <name evidence="14" type="ORF">Rai3103_09785</name>
</gene>
<dbReference type="InterPro" id="IPR011877">
    <property type="entry name" value="Ribokinase"/>
</dbReference>
<sequence length="299" mass="29856">MTVAVVGSLNADLLLRVADLPRPGETVLGISSDTQPGGKGANQALAARLAGADVVMVGAIGDDAQGQVALRLLRDAGVDLSAVRVDELPTGLAVVTTDADGENSIVVVAGANGSMDADAVAEAAPAYATADLVVVQGELPVEAVAAVARAAAGRLVVNLAPAVPVAADVLRRADPLVVNEIEAAAALEILTGASAGEEAPQVLAERLHRAGVPSVVVTVGADGCIVVTSGGTTQVPSPHVHVVDTVGAGDAYVGALAARLDRGDDLVEAARFAVRFAAASVRHHGAQPSYPRSLDELPE</sequence>
<dbReference type="GO" id="GO:0005524">
    <property type="term" value="F:ATP binding"/>
    <property type="evidence" value="ECO:0007669"/>
    <property type="project" value="UniProtKB-UniRule"/>
</dbReference>
<proteinExistence type="inferred from homology"/>
<feature type="binding site" evidence="12">
    <location>
        <position position="246"/>
    </location>
    <ligand>
        <name>K(+)</name>
        <dbReference type="ChEBI" id="CHEBI:29103"/>
    </ligand>
</feature>
<dbReference type="EMBL" id="CP045725">
    <property type="protein sequence ID" value="QGF23921.1"/>
    <property type="molecule type" value="Genomic_DNA"/>
</dbReference>
<feature type="binding site" evidence="12">
    <location>
        <begin position="10"/>
        <end position="12"/>
    </location>
    <ligand>
        <name>substrate</name>
    </ligand>
</feature>
<keyword evidence="7 12" id="KW-0418">Kinase</keyword>
<comment type="similarity">
    <text evidence="12">Belongs to the carbohydrate kinase PfkB family. Ribokinase subfamily.</text>
</comment>